<protein>
    <recommendedName>
        <fullName evidence="3">U1-type domain-containing protein</fullName>
    </recommendedName>
</protein>
<evidence type="ECO:0000313" key="4">
    <source>
        <dbReference type="EMBL" id="RZC58533.1"/>
    </source>
</evidence>
<dbReference type="SUPFAM" id="SSF57667">
    <property type="entry name" value="beta-beta-alpha zinc fingers"/>
    <property type="match status" value="1"/>
</dbReference>
<evidence type="ECO:0000256" key="2">
    <source>
        <dbReference type="SAM" id="MobiDB-lite"/>
    </source>
</evidence>
<keyword evidence="5" id="KW-1185">Reference proteome</keyword>
<dbReference type="Proteomes" id="UP000316621">
    <property type="component" value="Chromosome 4"/>
</dbReference>
<dbReference type="SMART" id="SM00451">
    <property type="entry name" value="ZnF_U1"/>
    <property type="match status" value="1"/>
</dbReference>
<feature type="region of interest" description="Disordered" evidence="2">
    <location>
        <begin position="1"/>
        <end position="52"/>
    </location>
</feature>
<feature type="domain" description="U1-type" evidence="3">
    <location>
        <begin position="160"/>
        <end position="194"/>
    </location>
</feature>
<dbReference type="Gramene" id="RZC58533">
    <property type="protein sequence ID" value="RZC58533"/>
    <property type="gene ID" value="C5167_005836"/>
</dbReference>
<proteinExistence type="predicted"/>
<dbReference type="InterPro" id="IPR013087">
    <property type="entry name" value="Znf_C2H2_type"/>
</dbReference>
<dbReference type="AlphaFoldDB" id="A0A4Y7JBP6"/>
<dbReference type="EMBL" id="CM010718">
    <property type="protein sequence ID" value="RZC58533.1"/>
    <property type="molecule type" value="Genomic_DNA"/>
</dbReference>
<dbReference type="Gene3D" id="3.30.160.60">
    <property type="entry name" value="Classic Zinc Finger"/>
    <property type="match status" value="1"/>
</dbReference>
<feature type="coiled-coil region" evidence="1">
    <location>
        <begin position="330"/>
        <end position="378"/>
    </location>
</feature>
<dbReference type="GO" id="GO:0003676">
    <property type="term" value="F:nucleic acid binding"/>
    <property type="evidence" value="ECO:0007669"/>
    <property type="project" value="InterPro"/>
</dbReference>
<dbReference type="InterPro" id="IPR036236">
    <property type="entry name" value="Znf_C2H2_sf"/>
</dbReference>
<evidence type="ECO:0000259" key="3">
    <source>
        <dbReference type="SMART" id="SM00451"/>
    </source>
</evidence>
<feature type="region of interest" description="Disordered" evidence="2">
    <location>
        <begin position="235"/>
        <end position="267"/>
    </location>
</feature>
<gene>
    <name evidence="4" type="ORF">C5167_005836</name>
</gene>
<name>A0A4Y7JBP6_PAPSO</name>
<feature type="compositionally biased region" description="Low complexity" evidence="2">
    <location>
        <begin position="7"/>
        <end position="17"/>
    </location>
</feature>
<keyword evidence="1" id="KW-0175">Coiled coil</keyword>
<dbReference type="PANTHER" id="PTHR36390">
    <property type="entry name" value="MYOSIN HEAVY CHAIN-LIKE PROTEIN"/>
    <property type="match status" value="1"/>
</dbReference>
<dbReference type="GO" id="GO:0008270">
    <property type="term" value="F:zinc ion binding"/>
    <property type="evidence" value="ECO:0007669"/>
    <property type="project" value="InterPro"/>
</dbReference>
<feature type="coiled-coil region" evidence="1">
    <location>
        <begin position="575"/>
        <end position="663"/>
    </location>
</feature>
<dbReference type="STRING" id="3469.A0A4Y7JBP6"/>
<dbReference type="Pfam" id="PF12874">
    <property type="entry name" value="zf-met"/>
    <property type="match status" value="1"/>
</dbReference>
<dbReference type="InterPro" id="IPR003604">
    <property type="entry name" value="Matrin/U1-like-C_Znf_C2H2"/>
</dbReference>
<feature type="coiled-coil region" evidence="1">
    <location>
        <begin position="456"/>
        <end position="525"/>
    </location>
</feature>
<evidence type="ECO:0000313" key="5">
    <source>
        <dbReference type="Proteomes" id="UP000316621"/>
    </source>
</evidence>
<reference evidence="4 5" key="1">
    <citation type="journal article" date="2018" name="Science">
        <title>The opium poppy genome and morphinan production.</title>
        <authorList>
            <person name="Guo L."/>
            <person name="Winzer T."/>
            <person name="Yang X."/>
            <person name="Li Y."/>
            <person name="Ning Z."/>
            <person name="He Z."/>
            <person name="Teodor R."/>
            <person name="Lu Y."/>
            <person name="Bowser T.A."/>
            <person name="Graham I.A."/>
            <person name="Ye K."/>
        </authorList>
    </citation>
    <scope>NUCLEOTIDE SEQUENCE [LARGE SCALE GENOMIC DNA]</scope>
    <source>
        <strain evidence="5">cv. HN1</strain>
        <tissue evidence="4">Leaves</tissue>
    </source>
</reference>
<evidence type="ECO:0000256" key="1">
    <source>
        <dbReference type="SAM" id="Coils"/>
    </source>
</evidence>
<sequence length="749" mass="83975">MNPPPQNQFQMPTIYPHYYPPPPHQDPLTQIPNPNYTNPSSSSSQLPVYASSIQPPGVESSNFINTYQLPPPSRSCYEAAQAAAAAAYQQQIQEWQAAHFHHKPDAAAVSLTTTAATSMGTSVPAVAPTLNTSAQWTYPAVQPCVNGTALNKGLKKNKVVQSAYCEVCKIDCTSRDTLANHRSGKKHKKKLEKIKEAKRIAVQPPEVIVPPPIVPSPTPIQVIVPPPVVPSPAPPPPNVVTAPTVGPQEKPSKNKKAALSSKESWDTKRRKLLEGGTAVEAVRICKLCNVMSSNFKIGHNYSFNADELLHMGATRSEQLRKERDMLKESQSKSDEEIKKLELDLQSLSEAHAADRKHIQELQRELSNCSQEIAYLQDQLNLRNIEANCLGEHVHSLELKLVEGGKLRQNVSELKAELSKANSDRFFLMRELENKEVELQNSSLFIEKLEDTISSVALDSECEIESLKLDIAALENSSFEAKKSQEQAVQEKDRFEFLYHDAKKMIKRLERENTELRKNIRDSEENSGMYSQKVGEHLKVELSASDVVGTAEELLSPLLSRLAVAAESDKTLKDDIDKMSHQIFEYERLVKQLKEDLREEKSKAKDEAEDLTQEMAELRYQITSMLEQECKRRASVEQVSLQRIAELETQVRTEQRKASLANRNFREAQILADTRSLEILHLKNVLKGVQVNIHRNDMCSCGQCKLMVNLIGDCFDKKPLEAEPSKSVGSIADDEIVSEELRIAWNPEET</sequence>
<accession>A0A4Y7JBP6</accession>
<dbReference type="PANTHER" id="PTHR36390:SF1">
    <property type="entry name" value="MYOSIN HEAVY CHAIN-LIKE PROTEIN"/>
    <property type="match status" value="1"/>
</dbReference>
<organism evidence="4 5">
    <name type="scientific">Papaver somniferum</name>
    <name type="common">Opium poppy</name>
    <dbReference type="NCBI Taxonomy" id="3469"/>
    <lineage>
        <taxon>Eukaryota</taxon>
        <taxon>Viridiplantae</taxon>
        <taxon>Streptophyta</taxon>
        <taxon>Embryophyta</taxon>
        <taxon>Tracheophyta</taxon>
        <taxon>Spermatophyta</taxon>
        <taxon>Magnoliopsida</taxon>
        <taxon>Ranunculales</taxon>
        <taxon>Papaveraceae</taxon>
        <taxon>Papaveroideae</taxon>
        <taxon>Papaver</taxon>
    </lineage>
</organism>